<sequence length="65" mass="7496">MNQFIHELDASLKDLAIKCMFEEIHTVVKGSITEYPNEPLILLYDTTFQLGDFYASALIMCHRCL</sequence>
<name>A0A915K961_ROMCU</name>
<dbReference type="AlphaFoldDB" id="A0A915K961"/>
<protein>
    <submittedName>
        <fullName evidence="2">Uncharacterized protein</fullName>
    </submittedName>
</protein>
<evidence type="ECO:0000313" key="2">
    <source>
        <dbReference type="WBParaSite" id="nRc.2.0.1.t34904-RA"/>
    </source>
</evidence>
<keyword evidence="1" id="KW-1185">Reference proteome</keyword>
<reference evidence="2" key="1">
    <citation type="submission" date="2022-11" db="UniProtKB">
        <authorList>
            <consortium name="WormBaseParasite"/>
        </authorList>
    </citation>
    <scope>IDENTIFICATION</scope>
</reference>
<accession>A0A915K961</accession>
<organism evidence="1 2">
    <name type="scientific">Romanomermis culicivorax</name>
    <name type="common">Nematode worm</name>
    <dbReference type="NCBI Taxonomy" id="13658"/>
    <lineage>
        <taxon>Eukaryota</taxon>
        <taxon>Metazoa</taxon>
        <taxon>Ecdysozoa</taxon>
        <taxon>Nematoda</taxon>
        <taxon>Enoplea</taxon>
        <taxon>Dorylaimia</taxon>
        <taxon>Mermithida</taxon>
        <taxon>Mermithoidea</taxon>
        <taxon>Mermithidae</taxon>
        <taxon>Romanomermis</taxon>
    </lineage>
</organism>
<dbReference type="Proteomes" id="UP000887565">
    <property type="component" value="Unplaced"/>
</dbReference>
<evidence type="ECO:0000313" key="1">
    <source>
        <dbReference type="Proteomes" id="UP000887565"/>
    </source>
</evidence>
<proteinExistence type="predicted"/>
<dbReference type="WBParaSite" id="nRc.2.0.1.t34904-RA">
    <property type="protein sequence ID" value="nRc.2.0.1.t34904-RA"/>
    <property type="gene ID" value="nRc.2.0.1.g34904"/>
</dbReference>